<organism evidence="2 3">
    <name type="scientific">Porphyra umbilicalis</name>
    <name type="common">Purple laver</name>
    <name type="synonym">Red alga</name>
    <dbReference type="NCBI Taxonomy" id="2786"/>
    <lineage>
        <taxon>Eukaryota</taxon>
        <taxon>Rhodophyta</taxon>
        <taxon>Bangiophyceae</taxon>
        <taxon>Bangiales</taxon>
        <taxon>Bangiaceae</taxon>
        <taxon>Porphyra</taxon>
    </lineage>
</organism>
<feature type="region of interest" description="Disordered" evidence="1">
    <location>
        <begin position="38"/>
        <end position="73"/>
    </location>
</feature>
<gene>
    <name evidence="2" type="ORF">BU14_0081s0007</name>
</gene>
<sequence length="259" mass="26908">MSWLATLRPSCSRTRGAPTTGASWSPRVACRWAPRHYARRHAPPPPARSPTAAAGSAPRPQSPAARRPLFAPPVGNAGAGAAVFLAPPARSPATDAARRRGGRHVGQPPVEVRLHRHDRRRHHAAARGAVGGIDVALDDRRLVDADAVRGGGAAGRRSVRVRFRGPPAVATRVAIVVAHASVGVAPRRPPGGGGAPPPPPPPPAAKNVSRALATTARFSDRAVRRSFFAASATAAATVARRPAARARKPVTYARWAAAS</sequence>
<protein>
    <submittedName>
        <fullName evidence="2">Uncharacterized protein</fullName>
    </submittedName>
</protein>
<feature type="region of interest" description="Disordered" evidence="1">
    <location>
        <begin position="1"/>
        <end position="24"/>
    </location>
</feature>
<evidence type="ECO:0000256" key="1">
    <source>
        <dbReference type="SAM" id="MobiDB-lite"/>
    </source>
</evidence>
<evidence type="ECO:0000313" key="3">
    <source>
        <dbReference type="Proteomes" id="UP000218209"/>
    </source>
</evidence>
<feature type="compositionally biased region" description="Pro residues" evidence="1">
    <location>
        <begin position="195"/>
        <end position="204"/>
    </location>
</feature>
<feature type="region of interest" description="Disordered" evidence="1">
    <location>
        <begin position="186"/>
        <end position="210"/>
    </location>
</feature>
<feature type="compositionally biased region" description="Low complexity" evidence="1">
    <location>
        <begin position="49"/>
        <end position="73"/>
    </location>
</feature>
<proteinExistence type="predicted"/>
<name>A0A1X6PEP1_PORUM</name>
<reference evidence="2 3" key="1">
    <citation type="submission" date="2017-03" db="EMBL/GenBank/DDBJ databases">
        <title>WGS assembly of Porphyra umbilicalis.</title>
        <authorList>
            <person name="Brawley S.H."/>
            <person name="Blouin N.A."/>
            <person name="Ficko-Blean E."/>
            <person name="Wheeler G.L."/>
            <person name="Lohr M."/>
            <person name="Goodson H.V."/>
            <person name="Jenkins J.W."/>
            <person name="Blaby-Haas C.E."/>
            <person name="Helliwell K.E."/>
            <person name="Chan C."/>
            <person name="Marriage T."/>
            <person name="Bhattacharya D."/>
            <person name="Klein A.S."/>
            <person name="Badis Y."/>
            <person name="Brodie J."/>
            <person name="Cao Y."/>
            <person name="Collen J."/>
            <person name="Dittami S.M."/>
            <person name="Gachon C.M."/>
            <person name="Green B.R."/>
            <person name="Karpowicz S."/>
            <person name="Kim J.W."/>
            <person name="Kudahl U."/>
            <person name="Lin S."/>
            <person name="Michel G."/>
            <person name="Mittag M."/>
            <person name="Olson B.J."/>
            <person name="Pangilinan J."/>
            <person name="Peng Y."/>
            <person name="Qiu H."/>
            <person name="Shu S."/>
            <person name="Singer J.T."/>
            <person name="Smith A.G."/>
            <person name="Sprecher B.N."/>
            <person name="Wagner V."/>
            <person name="Wang W."/>
            <person name="Wang Z.-Y."/>
            <person name="Yan J."/>
            <person name="Yarish C."/>
            <person name="Zoeuner-Riek S."/>
            <person name="Zhuang Y."/>
            <person name="Zou Y."/>
            <person name="Lindquist E.A."/>
            <person name="Grimwood J."/>
            <person name="Barry K."/>
            <person name="Rokhsar D.S."/>
            <person name="Schmutz J."/>
            <person name="Stiller J.W."/>
            <person name="Grossman A.R."/>
            <person name="Prochnik S.E."/>
        </authorList>
    </citation>
    <scope>NUCLEOTIDE SEQUENCE [LARGE SCALE GENOMIC DNA]</scope>
    <source>
        <strain evidence="2">4086291</strain>
    </source>
</reference>
<keyword evidence="3" id="KW-1185">Reference proteome</keyword>
<dbReference type="EMBL" id="KV918793">
    <property type="protein sequence ID" value="OSX79327.1"/>
    <property type="molecule type" value="Genomic_DNA"/>
</dbReference>
<accession>A0A1X6PEP1</accession>
<dbReference type="AlphaFoldDB" id="A0A1X6PEP1"/>
<dbReference type="Proteomes" id="UP000218209">
    <property type="component" value="Unassembled WGS sequence"/>
</dbReference>
<evidence type="ECO:0000313" key="2">
    <source>
        <dbReference type="EMBL" id="OSX79327.1"/>
    </source>
</evidence>